<dbReference type="Proteomes" id="UP000199159">
    <property type="component" value="Unassembled WGS sequence"/>
</dbReference>
<dbReference type="InterPro" id="IPR025714">
    <property type="entry name" value="Methyltranfer_dom"/>
</dbReference>
<gene>
    <name evidence="2" type="ORF">SAMN05216565_103129</name>
</gene>
<proteinExistence type="predicted"/>
<dbReference type="OrthoDB" id="9760689at2"/>
<dbReference type="EMBL" id="FNJU01000003">
    <property type="protein sequence ID" value="SDP45475.1"/>
    <property type="molecule type" value="Genomic_DNA"/>
</dbReference>
<accession>A0A1H0SV12</accession>
<evidence type="ECO:0000313" key="2">
    <source>
        <dbReference type="EMBL" id="SDP45475.1"/>
    </source>
</evidence>
<keyword evidence="2" id="KW-0489">Methyltransferase</keyword>
<protein>
    <submittedName>
        <fullName evidence="2">Trans-aconitate methyltransferase</fullName>
    </submittedName>
</protein>
<dbReference type="Gene3D" id="3.40.50.150">
    <property type="entry name" value="Vaccinia Virus protein VP39"/>
    <property type="match status" value="1"/>
</dbReference>
<dbReference type="CDD" id="cd02440">
    <property type="entry name" value="AdoMet_MTases"/>
    <property type="match status" value="1"/>
</dbReference>
<feature type="domain" description="Methyltransferase" evidence="1">
    <location>
        <begin position="35"/>
        <end position="133"/>
    </location>
</feature>
<dbReference type="PANTHER" id="PTHR43861">
    <property type="entry name" value="TRANS-ACONITATE 2-METHYLTRANSFERASE-RELATED"/>
    <property type="match status" value="1"/>
</dbReference>
<name>A0A1H0SV12_9BACI</name>
<dbReference type="STRING" id="930152.SAMN05216565_103129"/>
<dbReference type="GO" id="GO:0008168">
    <property type="term" value="F:methyltransferase activity"/>
    <property type="evidence" value="ECO:0007669"/>
    <property type="project" value="UniProtKB-KW"/>
</dbReference>
<dbReference type="InterPro" id="IPR029063">
    <property type="entry name" value="SAM-dependent_MTases_sf"/>
</dbReference>
<evidence type="ECO:0000313" key="3">
    <source>
        <dbReference type="Proteomes" id="UP000199159"/>
    </source>
</evidence>
<dbReference type="AlphaFoldDB" id="A0A1H0SV12"/>
<keyword evidence="2" id="KW-0808">Transferase</keyword>
<dbReference type="RefSeq" id="WP_090851731.1">
    <property type="nucleotide sequence ID" value="NZ_FNJU01000003.1"/>
</dbReference>
<sequence>MYQKEKDGWNANLYDGMHSFVSEFGNDLVNLLNPKKDEKILDIGCGTGDLANRLHQLHVHVVGIDKSENMVCQASAKYPNIEFKVIDVLDLNYKEEFDAVFSNASLHWVKSPKLALQCIYHGLASGGRFVAELGGKGNVQQITDAIMTQFRSEGIQFRKELFPWYFPSIGEYSTLMEEVGFEVTLAHHFDRPTPLKGEQGLKNWIEMFAGSMFEDVSSETKERMINNVENHLKDCMFVDGNWIADYKRIRVVATKE</sequence>
<dbReference type="Pfam" id="PF13847">
    <property type="entry name" value="Methyltransf_31"/>
    <property type="match status" value="1"/>
</dbReference>
<dbReference type="GO" id="GO:0032259">
    <property type="term" value="P:methylation"/>
    <property type="evidence" value="ECO:0007669"/>
    <property type="project" value="UniProtKB-KW"/>
</dbReference>
<organism evidence="2 3">
    <name type="scientific">Litchfieldia salsa</name>
    <dbReference type="NCBI Taxonomy" id="930152"/>
    <lineage>
        <taxon>Bacteria</taxon>
        <taxon>Bacillati</taxon>
        <taxon>Bacillota</taxon>
        <taxon>Bacilli</taxon>
        <taxon>Bacillales</taxon>
        <taxon>Bacillaceae</taxon>
        <taxon>Litchfieldia</taxon>
    </lineage>
</organism>
<keyword evidence="3" id="KW-1185">Reference proteome</keyword>
<dbReference type="SUPFAM" id="SSF53335">
    <property type="entry name" value="S-adenosyl-L-methionine-dependent methyltransferases"/>
    <property type="match status" value="1"/>
</dbReference>
<evidence type="ECO:0000259" key="1">
    <source>
        <dbReference type="Pfam" id="PF13847"/>
    </source>
</evidence>
<dbReference type="PANTHER" id="PTHR43861:SF1">
    <property type="entry name" value="TRANS-ACONITATE 2-METHYLTRANSFERASE"/>
    <property type="match status" value="1"/>
</dbReference>
<reference evidence="3" key="1">
    <citation type="submission" date="2016-10" db="EMBL/GenBank/DDBJ databases">
        <authorList>
            <person name="Varghese N."/>
            <person name="Submissions S."/>
        </authorList>
    </citation>
    <scope>NUCLEOTIDE SEQUENCE [LARGE SCALE GENOMIC DNA]</scope>
    <source>
        <strain evidence="3">IBRC-M10078</strain>
    </source>
</reference>